<evidence type="ECO:0000256" key="2">
    <source>
        <dbReference type="SAM" id="SignalP"/>
    </source>
</evidence>
<gene>
    <name evidence="3" type="ORF">D3F03_07400</name>
</gene>
<accession>A0A398CEM9</accession>
<name>A0A398CEM9_9BURK</name>
<reference evidence="3 4" key="1">
    <citation type="submission" date="2018-09" db="EMBL/GenBank/DDBJ databases">
        <title>Draft genome of Simplicispira sp. NY-02.</title>
        <authorList>
            <person name="Im W.T."/>
        </authorList>
    </citation>
    <scope>NUCLEOTIDE SEQUENCE [LARGE SCALE GENOMIC DNA]</scope>
    <source>
        <strain evidence="3 4">NY-02</strain>
    </source>
</reference>
<protein>
    <submittedName>
        <fullName evidence="3">Uncharacterized protein</fullName>
    </submittedName>
</protein>
<sequence length="199" mass="20624">MKALLVSALLGLVPGLVLAQSAPANSDAATPVHKKAAAKPVAKKKTIANGKHAKKTSAASSRAELKSKANQMASGVRAADAALSQAELDIAKQVYVGEIPCELGAHVNVSADAAMPGYFQLDGKGFRYRMAPVATTTGAVRLEDKVGGAVWLQIANKSMLMDQKHGQRLADDCKSPAQVAVAESMKKAPARSLLDAPAK</sequence>
<feature type="region of interest" description="Disordered" evidence="1">
    <location>
        <begin position="45"/>
        <end position="66"/>
    </location>
</feature>
<feature type="chain" id="PRO_5017457533" evidence="2">
    <location>
        <begin position="20"/>
        <end position="199"/>
    </location>
</feature>
<proteinExistence type="predicted"/>
<dbReference type="EMBL" id="QXJC01000003">
    <property type="protein sequence ID" value="RID98096.1"/>
    <property type="molecule type" value="Genomic_DNA"/>
</dbReference>
<organism evidence="3 4">
    <name type="scientific">Simplicispira hankyongi</name>
    <dbReference type="NCBI Taxonomy" id="2315688"/>
    <lineage>
        <taxon>Bacteria</taxon>
        <taxon>Pseudomonadati</taxon>
        <taxon>Pseudomonadota</taxon>
        <taxon>Betaproteobacteria</taxon>
        <taxon>Burkholderiales</taxon>
        <taxon>Comamonadaceae</taxon>
        <taxon>Simplicispira</taxon>
    </lineage>
</organism>
<dbReference type="OrthoDB" id="5297272at2"/>
<dbReference type="AlphaFoldDB" id="A0A398CEM9"/>
<evidence type="ECO:0000313" key="4">
    <source>
        <dbReference type="Proteomes" id="UP000266302"/>
    </source>
</evidence>
<evidence type="ECO:0000256" key="1">
    <source>
        <dbReference type="SAM" id="MobiDB-lite"/>
    </source>
</evidence>
<dbReference type="Proteomes" id="UP000266302">
    <property type="component" value="Unassembled WGS sequence"/>
</dbReference>
<comment type="caution">
    <text evidence="3">The sequence shown here is derived from an EMBL/GenBank/DDBJ whole genome shotgun (WGS) entry which is preliminary data.</text>
</comment>
<evidence type="ECO:0000313" key="3">
    <source>
        <dbReference type="EMBL" id="RID98096.1"/>
    </source>
</evidence>
<dbReference type="RefSeq" id="WP_119108760.1">
    <property type="nucleotide sequence ID" value="NZ_QXJC01000003.1"/>
</dbReference>
<feature type="signal peptide" evidence="2">
    <location>
        <begin position="1"/>
        <end position="19"/>
    </location>
</feature>
<keyword evidence="4" id="KW-1185">Reference proteome</keyword>
<feature type="compositionally biased region" description="Basic residues" evidence="1">
    <location>
        <begin position="45"/>
        <end position="55"/>
    </location>
</feature>
<keyword evidence="2" id="KW-0732">Signal</keyword>